<dbReference type="EMBL" id="CXSU01000012">
    <property type="protein sequence ID" value="CTQ50661.1"/>
    <property type="molecule type" value="Genomic_DNA"/>
</dbReference>
<protein>
    <submittedName>
        <fullName evidence="4">LysM domain/BON superfamily protein</fullName>
    </submittedName>
</protein>
<feature type="transmembrane region" description="Helical" evidence="2">
    <location>
        <begin position="7"/>
        <end position="28"/>
    </location>
</feature>
<gene>
    <name evidence="4" type="ORF">JDO7802_02687</name>
</gene>
<dbReference type="RefSeq" id="WP_144430614.1">
    <property type="nucleotide sequence ID" value="NZ_CXSU01000012.1"/>
</dbReference>
<dbReference type="CDD" id="cd00118">
    <property type="entry name" value="LysM"/>
    <property type="match status" value="1"/>
</dbReference>
<feature type="region of interest" description="Disordered" evidence="1">
    <location>
        <begin position="45"/>
        <end position="84"/>
    </location>
</feature>
<keyword evidence="2" id="KW-0812">Transmembrane</keyword>
<evidence type="ECO:0000259" key="3">
    <source>
        <dbReference type="PROSITE" id="PS51782"/>
    </source>
</evidence>
<dbReference type="OrthoDB" id="370541at2"/>
<dbReference type="InterPro" id="IPR052196">
    <property type="entry name" value="Bact_Kbp"/>
</dbReference>
<evidence type="ECO:0000256" key="2">
    <source>
        <dbReference type="SAM" id="Phobius"/>
    </source>
</evidence>
<dbReference type="InterPro" id="IPR018392">
    <property type="entry name" value="LysM"/>
</dbReference>
<name>A0A0M6YJX8_9RHOB</name>
<dbReference type="PANTHER" id="PTHR34700">
    <property type="entry name" value="POTASSIUM BINDING PROTEIN KBP"/>
    <property type="match status" value="1"/>
</dbReference>
<evidence type="ECO:0000313" key="4">
    <source>
        <dbReference type="EMBL" id="CTQ50661.1"/>
    </source>
</evidence>
<accession>A0A0M6YJX8</accession>
<keyword evidence="2" id="KW-1133">Transmembrane helix</keyword>
<keyword evidence="5" id="KW-1185">Reference proteome</keyword>
<dbReference type="PANTHER" id="PTHR34700:SF4">
    <property type="entry name" value="PHAGE-LIKE ELEMENT PBSX PROTEIN XKDP"/>
    <property type="match status" value="1"/>
</dbReference>
<dbReference type="Gene3D" id="3.10.350.10">
    <property type="entry name" value="LysM domain"/>
    <property type="match status" value="1"/>
</dbReference>
<evidence type="ECO:0000256" key="1">
    <source>
        <dbReference type="SAM" id="MobiDB-lite"/>
    </source>
</evidence>
<dbReference type="STRING" id="420998.JDO7802_02687"/>
<feature type="domain" description="LysM" evidence="3">
    <location>
        <begin position="395"/>
        <end position="444"/>
    </location>
</feature>
<reference evidence="4 5" key="1">
    <citation type="submission" date="2015-07" db="EMBL/GenBank/DDBJ databases">
        <authorList>
            <person name="Noorani M."/>
        </authorList>
    </citation>
    <scope>NUCLEOTIDE SEQUENCE [LARGE SCALE GENOMIC DNA]</scope>
    <source>
        <strain evidence="4 5">CECT 7802</strain>
    </source>
</reference>
<evidence type="ECO:0000313" key="5">
    <source>
        <dbReference type="Proteomes" id="UP000049222"/>
    </source>
</evidence>
<dbReference type="Proteomes" id="UP000049222">
    <property type="component" value="Unassembled WGS sequence"/>
</dbReference>
<feature type="region of interest" description="Disordered" evidence="1">
    <location>
        <begin position="235"/>
        <end position="264"/>
    </location>
</feature>
<organism evidence="4 5">
    <name type="scientific">Jannaschia donghaensis</name>
    <dbReference type="NCBI Taxonomy" id="420998"/>
    <lineage>
        <taxon>Bacteria</taxon>
        <taxon>Pseudomonadati</taxon>
        <taxon>Pseudomonadota</taxon>
        <taxon>Alphaproteobacteria</taxon>
        <taxon>Rhodobacterales</taxon>
        <taxon>Roseobacteraceae</taxon>
        <taxon>Jannaschia</taxon>
    </lineage>
</organism>
<dbReference type="PROSITE" id="PS51782">
    <property type="entry name" value="LYSM"/>
    <property type="match status" value="1"/>
</dbReference>
<sequence>MGNDRGVGRAIGVAGAIVVIGLTGYYLLLPIPIKDRGVTDQAVAPASVTAGHEDPSPSSDMDPALSPTVTDAADPTDPAPSENIDTVASANASLPAPMLDAPRTDASSAPRLDVVRIDQEGSAVIAGSAPSGADIILRLDGQEIGTATTDASGNFVSLLEVGAANAPRILSVETRDAGGVIRKSRETIIVAPTFPEAPDVAVLPDVDGPAVVSEPADANGGETAVASVSQDAITPGLPAANAPDVALPSVPSRPSGSADMPASGDGTLGAARAPRLFRAGPDGVTVMTGSTSEPGVTETLGIDAISYDAAGTVSLAGTGRRNSELRIYLNDEPIQLARVGQGGTWSSPLPNVDSGVYRLRVDSLDADGSVEARVETPFQRTAPEVAAASRRDGVSAITVQPGFTLWAISEGYFGDGVQYVQIFEKNRDQIRDPDLIFPGQVFDLPSAR</sequence>
<dbReference type="Pfam" id="PF01476">
    <property type="entry name" value="LysM"/>
    <property type="match status" value="1"/>
</dbReference>
<dbReference type="InterPro" id="IPR036779">
    <property type="entry name" value="LysM_dom_sf"/>
</dbReference>
<proteinExistence type="predicted"/>
<keyword evidence="2" id="KW-0472">Membrane</keyword>
<dbReference type="AlphaFoldDB" id="A0A0M6YJX8"/>